<protein>
    <submittedName>
        <fullName evidence="1">Uncharacterized protein</fullName>
    </submittedName>
</protein>
<gene>
    <name evidence="1" type="ORF">LIER_29158</name>
</gene>
<organism evidence="1 2">
    <name type="scientific">Lithospermum erythrorhizon</name>
    <name type="common">Purple gromwell</name>
    <name type="synonym">Lithospermum officinale var. erythrorhizon</name>
    <dbReference type="NCBI Taxonomy" id="34254"/>
    <lineage>
        <taxon>Eukaryota</taxon>
        <taxon>Viridiplantae</taxon>
        <taxon>Streptophyta</taxon>
        <taxon>Embryophyta</taxon>
        <taxon>Tracheophyta</taxon>
        <taxon>Spermatophyta</taxon>
        <taxon>Magnoliopsida</taxon>
        <taxon>eudicotyledons</taxon>
        <taxon>Gunneridae</taxon>
        <taxon>Pentapetalae</taxon>
        <taxon>asterids</taxon>
        <taxon>lamiids</taxon>
        <taxon>Boraginales</taxon>
        <taxon>Boraginaceae</taxon>
        <taxon>Boraginoideae</taxon>
        <taxon>Lithospermeae</taxon>
        <taxon>Lithospermum</taxon>
    </lineage>
</organism>
<keyword evidence="2" id="KW-1185">Reference proteome</keyword>
<evidence type="ECO:0000313" key="2">
    <source>
        <dbReference type="Proteomes" id="UP001454036"/>
    </source>
</evidence>
<reference evidence="1 2" key="1">
    <citation type="submission" date="2024-01" db="EMBL/GenBank/DDBJ databases">
        <title>The complete chloroplast genome sequence of Lithospermum erythrorhizon: insights into the phylogenetic relationship among Boraginaceae species and the maternal lineages of purple gromwells.</title>
        <authorList>
            <person name="Okada T."/>
            <person name="Watanabe K."/>
        </authorList>
    </citation>
    <scope>NUCLEOTIDE SEQUENCE [LARGE SCALE GENOMIC DNA]</scope>
</reference>
<dbReference type="Proteomes" id="UP001454036">
    <property type="component" value="Unassembled WGS sequence"/>
</dbReference>
<name>A0AAV3RME1_LITER</name>
<comment type="caution">
    <text evidence="1">The sequence shown here is derived from an EMBL/GenBank/DDBJ whole genome shotgun (WGS) entry which is preliminary data.</text>
</comment>
<dbReference type="AlphaFoldDB" id="A0AAV3RME1"/>
<evidence type="ECO:0000313" key="1">
    <source>
        <dbReference type="EMBL" id="GAA0176103.1"/>
    </source>
</evidence>
<accession>A0AAV3RME1</accession>
<proteinExistence type="predicted"/>
<sequence>MSDIRPISLCNIVGAYLNAPKSRGKEGIEWYQVASSDKERGIHWKSWDALCDEKFEGGLGFKDLECMNLALLAKQGWRVITKEASLLSNLLKGRYFRLSLFIHAKLGSNPSFGWRSLLEGRKVLATGIWWRVGDGQEIDIYKDP</sequence>
<dbReference type="EMBL" id="BAABME010009944">
    <property type="protein sequence ID" value="GAA0176103.1"/>
    <property type="molecule type" value="Genomic_DNA"/>
</dbReference>